<accession>A0A1G1WE62</accession>
<dbReference type="PANTHER" id="PTHR10458:SF22">
    <property type="entry name" value="PEPTIDE DEFORMYLASE"/>
    <property type="match status" value="1"/>
</dbReference>
<evidence type="ECO:0008006" key="4">
    <source>
        <dbReference type="Google" id="ProtNLM"/>
    </source>
</evidence>
<dbReference type="Proteomes" id="UP000177588">
    <property type="component" value="Unassembled WGS sequence"/>
</dbReference>
<reference evidence="2 3" key="1">
    <citation type="journal article" date="2016" name="Nat. Commun.">
        <title>Thousands of microbial genomes shed light on interconnected biogeochemical processes in an aquifer system.</title>
        <authorList>
            <person name="Anantharaman K."/>
            <person name="Brown C.T."/>
            <person name="Hug L.A."/>
            <person name="Sharon I."/>
            <person name="Castelle C.J."/>
            <person name="Probst A.J."/>
            <person name="Thomas B.C."/>
            <person name="Singh A."/>
            <person name="Wilkins M.J."/>
            <person name="Karaoz U."/>
            <person name="Brodie E.L."/>
            <person name="Williams K.H."/>
            <person name="Hubbard S.S."/>
            <person name="Banfield J.F."/>
        </authorList>
    </citation>
    <scope>NUCLEOTIDE SEQUENCE [LARGE SCALE GENOMIC DNA]</scope>
</reference>
<gene>
    <name evidence="2" type="ORF">A2Z24_02595</name>
</gene>
<dbReference type="STRING" id="1802597.A2Z24_02595"/>
<dbReference type="SUPFAM" id="SSF56420">
    <property type="entry name" value="Peptide deformylase"/>
    <property type="match status" value="1"/>
</dbReference>
<name>A0A1G1WE62_9BACT</name>
<dbReference type="Gene3D" id="3.90.45.10">
    <property type="entry name" value="Peptide deformylase"/>
    <property type="match status" value="1"/>
</dbReference>
<dbReference type="GO" id="GO:0042586">
    <property type="term" value="F:peptide deformylase activity"/>
    <property type="evidence" value="ECO:0007669"/>
    <property type="project" value="InterPro"/>
</dbReference>
<dbReference type="AlphaFoldDB" id="A0A1G1WE62"/>
<dbReference type="InterPro" id="IPR023635">
    <property type="entry name" value="Peptide_deformylase"/>
</dbReference>
<dbReference type="PIRSF" id="PIRSF004749">
    <property type="entry name" value="Pep_def"/>
    <property type="match status" value="1"/>
</dbReference>
<protein>
    <recommendedName>
        <fullName evidence="4">Peptide deformylase</fullName>
    </recommendedName>
</protein>
<dbReference type="CDD" id="cd00487">
    <property type="entry name" value="Pep_deformylase"/>
    <property type="match status" value="1"/>
</dbReference>
<feature type="non-terminal residue" evidence="2">
    <location>
        <position position="1"/>
    </location>
</feature>
<dbReference type="InterPro" id="IPR036821">
    <property type="entry name" value="Peptide_deformylase_sf"/>
</dbReference>
<evidence type="ECO:0000256" key="1">
    <source>
        <dbReference type="ARBA" id="ARBA00010759"/>
    </source>
</evidence>
<comment type="caution">
    <text evidence="2">The sequence shown here is derived from an EMBL/GenBank/DDBJ whole genome shotgun (WGS) entry which is preliminary data.</text>
</comment>
<organism evidence="2 3">
    <name type="scientific">Candidatus Woykebacteria bacterium RBG_16_44_10</name>
    <dbReference type="NCBI Taxonomy" id="1802597"/>
    <lineage>
        <taxon>Bacteria</taxon>
        <taxon>Candidatus Woykeibacteriota</taxon>
    </lineage>
</organism>
<dbReference type="HAMAP" id="MF_00163">
    <property type="entry name" value="Pep_deformylase"/>
    <property type="match status" value="1"/>
</dbReference>
<evidence type="ECO:0000313" key="3">
    <source>
        <dbReference type="Proteomes" id="UP000177588"/>
    </source>
</evidence>
<dbReference type="EMBL" id="MHCT01000017">
    <property type="protein sequence ID" value="OGY25983.1"/>
    <property type="molecule type" value="Genomic_DNA"/>
</dbReference>
<dbReference type="Pfam" id="PF01327">
    <property type="entry name" value="Pep_deformylase"/>
    <property type="match status" value="1"/>
</dbReference>
<dbReference type="PRINTS" id="PR01576">
    <property type="entry name" value="PDEFORMYLASE"/>
</dbReference>
<dbReference type="PANTHER" id="PTHR10458">
    <property type="entry name" value="PEPTIDE DEFORMYLASE"/>
    <property type="match status" value="1"/>
</dbReference>
<evidence type="ECO:0000313" key="2">
    <source>
        <dbReference type="EMBL" id="OGY25983.1"/>
    </source>
</evidence>
<comment type="similarity">
    <text evidence="1">Belongs to the polypeptide deformylase family.</text>
</comment>
<sequence length="181" mass="21087">FKWLYKELPIKFLGEKFLKEKCSEFQDYEFNGKEIKKLSEKLIETLEKYRKKTGMGRGLAANQIGVNKRMFVIWLREKAEIVINPKVVKLEGLGSYWESCISLGSLLVGEVIRPWRGVFKYKDLEGNGHTLKADEKTTRVFLHELDHLNGETCLDKYERGTVKFVTGGKEEVLGYKFKRLE</sequence>
<proteinExistence type="inferred from homology"/>